<evidence type="ECO:0000313" key="2">
    <source>
        <dbReference type="Proteomes" id="UP000032266"/>
    </source>
</evidence>
<accession>A0A0C5W4D1</accession>
<name>A0A0C5W4D1_9GAMM</name>
<gene>
    <name evidence="1" type="ORF">YC6258_05454</name>
</gene>
<sequence length="38" mass="4400">MVMEFEAQIIELEKSLLTFEVRHSEVGLRKIIAPVSKK</sequence>
<dbReference type="HOGENOM" id="CLU_3328505_0_0_6"/>
<dbReference type="Proteomes" id="UP000032266">
    <property type="component" value="Chromosome"/>
</dbReference>
<organism evidence="1 2">
    <name type="scientific">Gynuella sunshinyii YC6258</name>
    <dbReference type="NCBI Taxonomy" id="1445510"/>
    <lineage>
        <taxon>Bacteria</taxon>
        <taxon>Pseudomonadati</taxon>
        <taxon>Pseudomonadota</taxon>
        <taxon>Gammaproteobacteria</taxon>
        <taxon>Oceanospirillales</taxon>
        <taxon>Saccharospirillaceae</taxon>
        <taxon>Gynuella</taxon>
    </lineage>
</organism>
<dbReference type="AlphaFoldDB" id="A0A0C5W4D1"/>
<keyword evidence="2" id="KW-1185">Reference proteome</keyword>
<reference evidence="1 2" key="1">
    <citation type="submission" date="2014-01" db="EMBL/GenBank/DDBJ databases">
        <title>Full genme sequencing of cellulolytic bacterium Gynuella sunshinyii YC6258T gen. nov., sp. nov.</title>
        <authorList>
            <person name="Khan H."/>
            <person name="Chung E.J."/>
            <person name="Chung Y.R."/>
        </authorList>
    </citation>
    <scope>NUCLEOTIDE SEQUENCE [LARGE SCALE GENOMIC DNA]</scope>
    <source>
        <strain evidence="1 2">YC6258</strain>
    </source>
</reference>
<proteinExistence type="predicted"/>
<dbReference type="EMBL" id="CP007142">
    <property type="protein sequence ID" value="AJQ97484.1"/>
    <property type="molecule type" value="Genomic_DNA"/>
</dbReference>
<evidence type="ECO:0000313" key="1">
    <source>
        <dbReference type="EMBL" id="AJQ97484.1"/>
    </source>
</evidence>
<dbReference type="KEGG" id="gsn:YC6258_05454"/>
<protein>
    <submittedName>
        <fullName evidence="1">Uncharacterized protein</fullName>
    </submittedName>
</protein>